<evidence type="ECO:0000313" key="3">
    <source>
        <dbReference type="Proteomes" id="UP000004810"/>
    </source>
</evidence>
<gene>
    <name evidence="2" type="ORF">WUBG_16231</name>
</gene>
<evidence type="ECO:0000256" key="1">
    <source>
        <dbReference type="SAM" id="MobiDB-lite"/>
    </source>
</evidence>
<feature type="region of interest" description="Disordered" evidence="1">
    <location>
        <begin position="1"/>
        <end position="33"/>
    </location>
</feature>
<comment type="caution">
    <text evidence="2">The sequence shown here is derived from an EMBL/GenBank/DDBJ whole genome shotgun (WGS) entry which is preliminary data.</text>
</comment>
<dbReference type="Proteomes" id="UP000004810">
    <property type="component" value="Unassembled WGS sequence"/>
</dbReference>
<evidence type="ECO:0000313" key="2">
    <source>
        <dbReference type="EMBL" id="EJW72866.1"/>
    </source>
</evidence>
<organism evidence="2 3">
    <name type="scientific">Wuchereria bancrofti</name>
    <dbReference type="NCBI Taxonomy" id="6293"/>
    <lineage>
        <taxon>Eukaryota</taxon>
        <taxon>Metazoa</taxon>
        <taxon>Ecdysozoa</taxon>
        <taxon>Nematoda</taxon>
        <taxon>Chromadorea</taxon>
        <taxon>Rhabditida</taxon>
        <taxon>Spirurina</taxon>
        <taxon>Spiruromorpha</taxon>
        <taxon>Filarioidea</taxon>
        <taxon>Onchocercidae</taxon>
        <taxon>Wuchereria</taxon>
    </lineage>
</organism>
<protein>
    <submittedName>
        <fullName evidence="2">Uncharacterized protein</fullName>
    </submittedName>
</protein>
<name>J9DTA2_WUCBA</name>
<accession>J9DTA2</accession>
<reference evidence="3" key="1">
    <citation type="submission" date="2012-08" db="EMBL/GenBank/DDBJ databases">
        <title>The Genome Sequence of Wuchereria bancrofti.</title>
        <authorList>
            <person name="Nutman T.B."/>
            <person name="Fink D.L."/>
            <person name="Russ C."/>
            <person name="Young S."/>
            <person name="Zeng Q."/>
            <person name="Koehrsen M."/>
            <person name="Alvarado L."/>
            <person name="Berlin A."/>
            <person name="Chapman S.B."/>
            <person name="Chen Z."/>
            <person name="Freedman E."/>
            <person name="Gellesch M."/>
            <person name="Goldberg J."/>
            <person name="Griggs A."/>
            <person name="Gujja S."/>
            <person name="Heilman E.R."/>
            <person name="Heiman D."/>
            <person name="Hepburn T."/>
            <person name="Howarth C."/>
            <person name="Jen D."/>
            <person name="Larson L."/>
            <person name="Lewis B."/>
            <person name="Mehta T."/>
            <person name="Park D."/>
            <person name="Pearson M."/>
            <person name="Roberts A."/>
            <person name="Saif S."/>
            <person name="Shea T."/>
            <person name="Shenoy N."/>
            <person name="Sisk P."/>
            <person name="Stolte C."/>
            <person name="Sykes S."/>
            <person name="Walk T."/>
            <person name="White J."/>
            <person name="Yandava C."/>
            <person name="Haas B."/>
            <person name="Henn M.R."/>
            <person name="Nusbaum C."/>
            <person name="Birren B."/>
        </authorList>
    </citation>
    <scope>NUCLEOTIDE SEQUENCE [LARGE SCALE GENOMIC DNA]</scope>
    <source>
        <strain evidence="3">NA</strain>
    </source>
</reference>
<sequence>MSSTQSEQQTSKASTDGTEKKEQMEVEDEPLDEDILRMSADDLKSRTHLVENEIRIMRSEIQRISHAIDTLTSHVKENTERIKVGEQNAAIFGIKCC</sequence>
<dbReference type="EMBL" id="ADBV01015214">
    <property type="protein sequence ID" value="EJW72866.1"/>
    <property type="molecule type" value="Genomic_DNA"/>
</dbReference>
<dbReference type="AlphaFoldDB" id="J9DTA2"/>
<feature type="compositionally biased region" description="Polar residues" evidence="1">
    <location>
        <begin position="1"/>
        <end position="16"/>
    </location>
</feature>
<proteinExistence type="predicted"/>